<evidence type="ECO:0000313" key="3">
    <source>
        <dbReference type="Proteomes" id="UP001239414"/>
    </source>
</evidence>
<dbReference type="RefSeq" id="WP_237800017.1">
    <property type="nucleotide sequence ID" value="NZ_JAHWRA010000012.1"/>
</dbReference>
<keyword evidence="3" id="KW-1185">Reference proteome</keyword>
<gene>
    <name evidence="2" type="ORF">QPX34_09315</name>
</gene>
<accession>A0ABT7FRI2</accession>
<protein>
    <submittedName>
        <fullName evidence="2">AbfB domain-containing protein</fullName>
    </submittedName>
</protein>
<organism evidence="2 3">
    <name type="scientific">Corynebacterium accolens</name>
    <dbReference type="NCBI Taxonomy" id="38284"/>
    <lineage>
        <taxon>Bacteria</taxon>
        <taxon>Bacillati</taxon>
        <taxon>Actinomycetota</taxon>
        <taxon>Actinomycetes</taxon>
        <taxon>Mycobacteriales</taxon>
        <taxon>Corynebacteriaceae</taxon>
        <taxon>Corynebacterium</taxon>
    </lineage>
</organism>
<evidence type="ECO:0000313" key="2">
    <source>
        <dbReference type="EMBL" id="MDK4248208.1"/>
    </source>
</evidence>
<dbReference type="Gene3D" id="2.80.10.50">
    <property type="match status" value="1"/>
</dbReference>
<dbReference type="InterPro" id="IPR036195">
    <property type="entry name" value="AbfB_ABD_sf"/>
</dbReference>
<reference evidence="2 3" key="1">
    <citation type="submission" date="2023-05" db="EMBL/GenBank/DDBJ databases">
        <title>Metabolic capabilities are highly conserved among human nasal-associated Corynebacterium species in pangenomic analyses.</title>
        <authorList>
            <person name="Tran T.H."/>
            <person name="Roberts A.Q."/>
            <person name="Escapa I.F."/>
            <person name="Gao W."/>
            <person name="Conlan S."/>
            <person name="Kong H."/>
            <person name="Segre J.A."/>
            <person name="Kelly M.S."/>
            <person name="Lemon K.P."/>
        </authorList>
    </citation>
    <scope>NUCLEOTIDE SEQUENCE [LARGE SCALE GENOMIC DNA]</scope>
    <source>
        <strain evidence="2 3">KPL3802</strain>
    </source>
</reference>
<proteinExistence type="predicted"/>
<feature type="domain" description="Alpha-L-arabinofuranosidase B arabinose-binding" evidence="1">
    <location>
        <begin position="190"/>
        <end position="278"/>
    </location>
</feature>
<sequence>MFIHVSRFKEPIVNSFVQRLSIGVLTCIVSAGLATSPALAGIPVTITAGDGGLVQKDCATGAEYVRIDSSELENSKACFFLTKPTGWVAVNITGSYGVVNRLKVPVSVAFKLPDGEVYWQRVVEPGKIQSIDVGHNRSTVVEMQVTPVATSNGAGTGDLSVDTVNPHVISMRAAGRYAGGKILRLSWSGVELSSIDRNSGFNDRLDASFKVVPARDGSQCLSLEAAAYSGVYLTMQSNGSVSVQSNPNAKGATWCPASVAEIPTGTRLASALNQNRVLTASGTQKIATTTSRTSESVWFIDQGLALPGK</sequence>
<comment type="caution">
    <text evidence="2">The sequence shown here is derived from an EMBL/GenBank/DDBJ whole genome shotgun (WGS) entry which is preliminary data.</text>
</comment>
<evidence type="ECO:0000259" key="1">
    <source>
        <dbReference type="Pfam" id="PF05270"/>
    </source>
</evidence>
<dbReference type="Pfam" id="PF05270">
    <property type="entry name" value="AbfB"/>
    <property type="match status" value="1"/>
</dbReference>
<name>A0ABT7FRI2_9CORY</name>
<dbReference type="Proteomes" id="UP001239414">
    <property type="component" value="Unassembled WGS sequence"/>
</dbReference>
<dbReference type="EMBL" id="JASNUO010000010">
    <property type="protein sequence ID" value="MDK4248208.1"/>
    <property type="molecule type" value="Genomic_DNA"/>
</dbReference>
<dbReference type="SUPFAM" id="SSF110221">
    <property type="entry name" value="AbfB domain"/>
    <property type="match status" value="1"/>
</dbReference>
<dbReference type="InterPro" id="IPR007934">
    <property type="entry name" value="AbfB_ABD"/>
</dbReference>